<evidence type="ECO:0000313" key="2">
    <source>
        <dbReference type="Proteomes" id="UP000005019"/>
    </source>
</evidence>
<protein>
    <submittedName>
        <fullName evidence="1">Uncharacterized protein</fullName>
    </submittedName>
</protein>
<accession>F5RFK2</accession>
<reference evidence="1 2" key="1">
    <citation type="journal article" date="2011" name="J. Bacteriol.">
        <title>Genome sequence of Methyloversatilis universalis FAM5T, a methylotrophic representative of the order Rhodocyclales.</title>
        <authorList>
            <person name="Kittichotirat W."/>
            <person name="Good N.M."/>
            <person name="Hall R."/>
            <person name="Bringel F."/>
            <person name="Lajus A."/>
            <person name="Medigue C."/>
            <person name="Smalley N.E."/>
            <person name="Beck D."/>
            <person name="Bumgarner R."/>
            <person name="Vuilleumier S."/>
            <person name="Kalyuzhnaya M.G."/>
        </authorList>
    </citation>
    <scope>NUCLEOTIDE SEQUENCE [LARGE SCALE GENOMIC DNA]</scope>
    <source>
        <strain evidence="2">ATCC BAA-1314 / JCM 13912 / FAM5</strain>
    </source>
</reference>
<dbReference type="STRING" id="1000565.METUNv1_03083"/>
<organism evidence="1 2">
    <name type="scientific">Methyloversatilis universalis (strain ATCC BAA-1314 / DSM 25237 / JCM 13912 / CCUG 52030 / FAM5)</name>
    <dbReference type="NCBI Taxonomy" id="1000565"/>
    <lineage>
        <taxon>Bacteria</taxon>
        <taxon>Pseudomonadati</taxon>
        <taxon>Pseudomonadota</taxon>
        <taxon>Betaproteobacteria</taxon>
        <taxon>Nitrosomonadales</taxon>
        <taxon>Sterolibacteriaceae</taxon>
        <taxon>Methyloversatilis</taxon>
    </lineage>
</organism>
<gene>
    <name evidence="1" type="ORF">METUNv1_03083</name>
</gene>
<dbReference type="AlphaFoldDB" id="F5RFK2"/>
<proteinExistence type="predicted"/>
<dbReference type="EMBL" id="AFHG01000053">
    <property type="protein sequence ID" value="EGK70858.1"/>
    <property type="molecule type" value="Genomic_DNA"/>
</dbReference>
<keyword evidence="2" id="KW-1185">Reference proteome</keyword>
<comment type="caution">
    <text evidence="1">The sequence shown here is derived from an EMBL/GenBank/DDBJ whole genome shotgun (WGS) entry which is preliminary data.</text>
</comment>
<evidence type="ECO:0000313" key="1">
    <source>
        <dbReference type="EMBL" id="EGK70858.1"/>
    </source>
</evidence>
<dbReference type="Proteomes" id="UP000005019">
    <property type="component" value="Unassembled WGS sequence"/>
</dbReference>
<name>F5RFK2_METUF</name>
<sequence length="90" mass="9995">MRGVTGCGRDSQNQGHNFEQSVSAVDRLARSRRGSSSRLLARGGALFLQLLHFGVRHIAYVSLRVGQLLACLRHGFLIVVMRTCLGHHKR</sequence>